<gene>
    <name evidence="1" type="ORF">FYJ84_08640</name>
</gene>
<dbReference type="RefSeq" id="WP_154407213.1">
    <property type="nucleotide sequence ID" value="NZ_VUNR01000015.1"/>
</dbReference>
<dbReference type="EMBL" id="VUNR01000015">
    <property type="protein sequence ID" value="MSU09050.1"/>
    <property type="molecule type" value="Genomic_DNA"/>
</dbReference>
<keyword evidence="2" id="KW-1185">Reference proteome</keyword>
<evidence type="ECO:0000313" key="2">
    <source>
        <dbReference type="Proteomes" id="UP000433181"/>
    </source>
</evidence>
<organism evidence="1 2">
    <name type="scientific">Anaerovibrio slackiae</name>
    <dbReference type="NCBI Taxonomy" id="2652309"/>
    <lineage>
        <taxon>Bacteria</taxon>
        <taxon>Bacillati</taxon>
        <taxon>Bacillota</taxon>
        <taxon>Negativicutes</taxon>
        <taxon>Selenomonadales</taxon>
        <taxon>Selenomonadaceae</taxon>
        <taxon>Anaerovibrio</taxon>
    </lineage>
</organism>
<sequence length="589" mass="69002">MEVFVLEHAKQLGYPSVKKIAPIESSYIDAYRNQVDVFVSFRPIKGSVPFTRIRYVDACKRFLDCFYGDRLFYMIAEDSEFAPLILWDSAHSMNIGESVTIIGDASYYQKEYFVKSFLIMDRSEDYTTFKKISELPAEQDAGLDDWTFGIPVGPGDATALNGIVKRILELNCTHKEIILCGRPGDNFKYWNFVKVVGEDIPAPPVQICRKKNTIVKHAKYNNLCIIHDRVFLPRDFMEGMRRYGDYFGFLGLQSIYFGDSWNQKFVRYSDYHFVQSCEMVTKKSFLVGNSKREITHRYRSIFYKNSSFFYANVRRYKAFSYLTGSLYICKKRVWEQCPQDEDLVWEDYEDVLQGDKAYRKGIISTINPYIFSQSIFARQTIVGCGYVNFENIQGNVSKKYYYYPIIHGMSKPYMNGTKESFIKNVKSFCEKYGVAKLPGELCKKEINAASRLQIIYYCILKSTISLNKASVYDFIVDIQKKLFQRTFSPEDIEYWYKRFCMYDSRRVKIEFLKWELFMADLTLVGRNSVFADSIKDYFISKSLCCKLFSFITALKLNFQNGNLFYHPDGVRGFYREILASTPWRSYVEE</sequence>
<reference evidence="1 2" key="1">
    <citation type="submission" date="2019-08" db="EMBL/GenBank/DDBJ databases">
        <title>In-depth cultivation of the pig gut microbiome towards novel bacterial diversity and tailored functional studies.</title>
        <authorList>
            <person name="Wylensek D."/>
            <person name="Hitch T.C.A."/>
            <person name="Clavel T."/>
        </authorList>
    </citation>
    <scope>NUCLEOTIDE SEQUENCE [LARGE SCALE GENOMIC DNA]</scope>
    <source>
        <strain evidence="1 2">WCA-693-APC-5D-A</strain>
    </source>
</reference>
<accession>A0A6I2UHK3</accession>
<dbReference type="Proteomes" id="UP000433181">
    <property type="component" value="Unassembled WGS sequence"/>
</dbReference>
<name>A0A6I2UHK3_9FIRM</name>
<evidence type="ECO:0000313" key="1">
    <source>
        <dbReference type="EMBL" id="MSU09050.1"/>
    </source>
</evidence>
<protein>
    <submittedName>
        <fullName evidence="1">Uncharacterized protein</fullName>
    </submittedName>
</protein>
<comment type="caution">
    <text evidence="1">The sequence shown here is derived from an EMBL/GenBank/DDBJ whole genome shotgun (WGS) entry which is preliminary data.</text>
</comment>
<dbReference type="GeneID" id="96778983"/>
<dbReference type="AlphaFoldDB" id="A0A6I2UHK3"/>
<proteinExistence type="predicted"/>